<proteinExistence type="predicted"/>
<name>A0A9J5ZL50_SOLCO</name>
<evidence type="ECO:0000313" key="1">
    <source>
        <dbReference type="EMBL" id="KAG5612846.1"/>
    </source>
</evidence>
<organism evidence="1 2">
    <name type="scientific">Solanum commersonii</name>
    <name type="common">Commerson's wild potato</name>
    <name type="synonym">Commerson's nightshade</name>
    <dbReference type="NCBI Taxonomy" id="4109"/>
    <lineage>
        <taxon>Eukaryota</taxon>
        <taxon>Viridiplantae</taxon>
        <taxon>Streptophyta</taxon>
        <taxon>Embryophyta</taxon>
        <taxon>Tracheophyta</taxon>
        <taxon>Spermatophyta</taxon>
        <taxon>Magnoliopsida</taxon>
        <taxon>eudicotyledons</taxon>
        <taxon>Gunneridae</taxon>
        <taxon>Pentapetalae</taxon>
        <taxon>asterids</taxon>
        <taxon>lamiids</taxon>
        <taxon>Solanales</taxon>
        <taxon>Solanaceae</taxon>
        <taxon>Solanoideae</taxon>
        <taxon>Solaneae</taxon>
        <taxon>Solanum</taxon>
    </lineage>
</organism>
<protein>
    <submittedName>
        <fullName evidence="1">Uncharacterized protein</fullName>
    </submittedName>
</protein>
<dbReference type="Proteomes" id="UP000824120">
    <property type="component" value="Chromosome 4"/>
</dbReference>
<evidence type="ECO:0000313" key="2">
    <source>
        <dbReference type="Proteomes" id="UP000824120"/>
    </source>
</evidence>
<accession>A0A9J5ZL50</accession>
<reference evidence="1 2" key="1">
    <citation type="submission" date="2020-09" db="EMBL/GenBank/DDBJ databases">
        <title>De no assembly of potato wild relative species, Solanum commersonii.</title>
        <authorList>
            <person name="Cho K."/>
        </authorList>
    </citation>
    <scope>NUCLEOTIDE SEQUENCE [LARGE SCALE GENOMIC DNA]</scope>
    <source>
        <strain evidence="1">LZ3.2</strain>
        <tissue evidence="1">Leaf</tissue>
    </source>
</reference>
<keyword evidence="2" id="KW-1185">Reference proteome</keyword>
<gene>
    <name evidence="1" type="ORF">H5410_024127</name>
</gene>
<comment type="caution">
    <text evidence="1">The sequence shown here is derived from an EMBL/GenBank/DDBJ whole genome shotgun (WGS) entry which is preliminary data.</text>
</comment>
<dbReference type="AlphaFoldDB" id="A0A9J5ZL50"/>
<sequence>MSQRYDDKNTCINLFFSKSRVKRLRAKKLVDQIASKV</sequence>
<dbReference type="EMBL" id="JACXVP010000004">
    <property type="protein sequence ID" value="KAG5612846.1"/>
    <property type="molecule type" value="Genomic_DNA"/>
</dbReference>